<evidence type="ECO:0000313" key="4">
    <source>
        <dbReference type="EMBL" id="JAC27263.1"/>
    </source>
</evidence>
<name>A0A023G2J9_AMBPA</name>
<evidence type="ECO:0000256" key="1">
    <source>
        <dbReference type="SAM" id="Phobius"/>
    </source>
</evidence>
<feature type="transmembrane region" description="Helical" evidence="1">
    <location>
        <begin position="161"/>
        <end position="178"/>
    </location>
</feature>
<dbReference type="InterPro" id="IPR045866">
    <property type="entry name" value="FAM210A/B-like"/>
</dbReference>
<dbReference type="InterPro" id="IPR009688">
    <property type="entry name" value="FAM210A/B-like_dom"/>
</dbReference>
<feature type="domain" description="DUF1279" evidence="3">
    <location>
        <begin position="85"/>
        <end position="172"/>
    </location>
</feature>
<feature type="signal peptide" evidence="2">
    <location>
        <begin position="1"/>
        <end position="18"/>
    </location>
</feature>
<keyword evidence="1" id="KW-0472">Membrane</keyword>
<feature type="non-terminal residue" evidence="4">
    <location>
        <position position="1"/>
    </location>
</feature>
<feature type="transmembrane region" description="Helical" evidence="1">
    <location>
        <begin position="93"/>
        <end position="116"/>
    </location>
</feature>
<dbReference type="PANTHER" id="PTHR21377">
    <property type="entry name" value="PROTEIN FAM210B, MITOCHONDRIAL"/>
    <property type="match status" value="1"/>
</dbReference>
<dbReference type="Pfam" id="PF06916">
    <property type="entry name" value="FAM210A-B_dom"/>
    <property type="match status" value="1"/>
</dbReference>
<keyword evidence="1" id="KW-0812">Transmembrane</keyword>
<dbReference type="EMBL" id="GBBL01000057">
    <property type="protein sequence ID" value="JAC27263.1"/>
    <property type="molecule type" value="mRNA"/>
</dbReference>
<accession>A0A023G2J9</accession>
<dbReference type="GO" id="GO:0005739">
    <property type="term" value="C:mitochondrion"/>
    <property type="evidence" value="ECO:0007669"/>
    <property type="project" value="TreeGrafter"/>
</dbReference>
<feature type="chain" id="PRO_5001518040" evidence="2">
    <location>
        <begin position="19"/>
        <end position="188"/>
    </location>
</feature>
<keyword evidence="2" id="KW-0732">Signal</keyword>
<evidence type="ECO:0000259" key="3">
    <source>
        <dbReference type="Pfam" id="PF06916"/>
    </source>
</evidence>
<protein>
    <submittedName>
        <fullName evidence="4">Putative conserved plasma membrane protein</fullName>
    </submittedName>
</protein>
<evidence type="ECO:0000256" key="2">
    <source>
        <dbReference type="SAM" id="SignalP"/>
    </source>
</evidence>
<dbReference type="PANTHER" id="PTHR21377:SF0">
    <property type="entry name" value="PROTEIN FAM210B, MITOCHONDRIAL"/>
    <property type="match status" value="1"/>
</dbReference>
<proteinExistence type="evidence at transcript level"/>
<dbReference type="AlphaFoldDB" id="A0A023G2J9"/>
<sequence length="188" mass="20502">KTSLGALLPLSVFQWVLQEDSSSGLVSLLVERVSNNARLLKKNEIKVDINLVTARGHCSCTESADTRVSQGDTGQKSAPVSRREKWKHAIKEYGSAMVAFHVVLSITSFGICYVLVSSGIDMAAIAEKLGFNMDSQWVNSKVAGGSGTLVIAYAVHKLFTPVRMGITLTAAPILVRWLRRNGIFGFRY</sequence>
<reference evidence="4" key="1">
    <citation type="submission" date="2014-03" db="EMBL/GenBank/DDBJ databases">
        <title>The sialotranscriptome of Amblyomma triste, Amblyomma parvum and Amblyomma cajennense ticks, uncovered by 454-based RNA-seq.</title>
        <authorList>
            <person name="Garcia G.R."/>
            <person name="Gardinassi L.G."/>
            <person name="Ribeiro J.M."/>
            <person name="Anatrielo E."/>
            <person name="Ferreira B.R."/>
            <person name="Moreira H.N."/>
            <person name="Mafra C."/>
            <person name="Olegario M.M."/>
            <person name="Szabo P.J."/>
            <person name="Miranda-Santos I.K."/>
            <person name="Maruyama S.R."/>
        </authorList>
    </citation>
    <scope>NUCLEOTIDE SEQUENCE</scope>
    <source>
        <strain evidence="4">Araguapaz</strain>
        <tissue evidence="4">Salivary glands</tissue>
    </source>
</reference>
<organism evidence="4">
    <name type="scientific">Amblyomma parvum</name>
    <name type="common">South American tick</name>
    <dbReference type="NCBI Taxonomy" id="251391"/>
    <lineage>
        <taxon>Eukaryota</taxon>
        <taxon>Metazoa</taxon>
        <taxon>Ecdysozoa</taxon>
        <taxon>Arthropoda</taxon>
        <taxon>Chelicerata</taxon>
        <taxon>Arachnida</taxon>
        <taxon>Acari</taxon>
        <taxon>Parasitiformes</taxon>
        <taxon>Ixodida</taxon>
        <taxon>Ixodoidea</taxon>
        <taxon>Ixodidae</taxon>
        <taxon>Amblyomminae</taxon>
        <taxon>Amblyomma</taxon>
    </lineage>
</organism>
<keyword evidence="1" id="KW-1133">Transmembrane helix</keyword>